<accession>A0AAF5PGU1</accession>
<proteinExistence type="predicted"/>
<name>A0AAF5PGU1_WUCBA</name>
<evidence type="ECO:0000313" key="2">
    <source>
        <dbReference type="WBParaSite" id="mrna-Wban_00486"/>
    </source>
</evidence>
<reference evidence="2" key="3">
    <citation type="submission" date="2024-02" db="UniProtKB">
        <authorList>
            <consortium name="WormBaseParasite"/>
        </authorList>
    </citation>
    <scope>IDENTIFICATION</scope>
    <source>
        <strain evidence="2">pt0022</strain>
    </source>
</reference>
<organism evidence="1 2">
    <name type="scientific">Wuchereria bancrofti</name>
    <dbReference type="NCBI Taxonomy" id="6293"/>
    <lineage>
        <taxon>Eukaryota</taxon>
        <taxon>Metazoa</taxon>
        <taxon>Ecdysozoa</taxon>
        <taxon>Nematoda</taxon>
        <taxon>Chromadorea</taxon>
        <taxon>Rhabditida</taxon>
        <taxon>Spirurina</taxon>
        <taxon>Spiruromorpha</taxon>
        <taxon>Filarioidea</taxon>
        <taxon>Onchocercidae</taxon>
        <taxon>Wuchereria</taxon>
    </lineage>
</organism>
<reference evidence="1" key="1">
    <citation type="submission" date="2015-03" db="EMBL/GenBank/DDBJ databases">
        <title>Wuchereria bancrofti Genome Sequencing Papua New Guinea Strain.</title>
        <authorList>
            <person name="Small S.T."/>
            <person name="Serre D."/>
            <person name="Zimmerman P.A."/>
        </authorList>
    </citation>
    <scope>NUCLEOTIDE SEQUENCE [LARGE SCALE GENOMIC DNA]</scope>
    <source>
        <strain evidence="1">pt0022</strain>
    </source>
</reference>
<reference evidence="1" key="2">
    <citation type="journal article" date="2016" name="Mol. Ecol.">
        <title>Population genomics of the filarial nematode parasite Wuchereria bancrofti from mosquitoes.</title>
        <authorList>
            <person name="Small S.T."/>
            <person name="Reimer L.J."/>
            <person name="Tisch D.J."/>
            <person name="King C.L."/>
            <person name="Christensen B.M."/>
            <person name="Siba P.M."/>
            <person name="Kazura J.W."/>
            <person name="Serre D."/>
            <person name="Zimmerman P.A."/>
        </authorList>
    </citation>
    <scope>NUCLEOTIDE SEQUENCE</scope>
    <source>
        <strain evidence="1">pt0022</strain>
    </source>
</reference>
<evidence type="ECO:0000313" key="1">
    <source>
        <dbReference type="Proteomes" id="UP000093561"/>
    </source>
</evidence>
<dbReference type="AlphaFoldDB" id="A0AAF5PGU1"/>
<sequence length="63" mass="7397">MDVLPFFDTLIIIIGTQNAFTIQLKKKRLSFSKYEQLMIGASITENVWENVWESTLRTAERFI</sequence>
<dbReference type="Proteomes" id="UP000093561">
    <property type="component" value="Unassembled WGS sequence"/>
</dbReference>
<dbReference type="WBParaSite" id="mrna-Wban_00486">
    <property type="protein sequence ID" value="mrna-Wban_00486"/>
    <property type="gene ID" value="Wban_00486"/>
</dbReference>
<protein>
    <submittedName>
        <fullName evidence="2">Uncharacterized protein</fullName>
    </submittedName>
</protein>